<dbReference type="Gene3D" id="1.10.287.70">
    <property type="match status" value="1"/>
</dbReference>
<dbReference type="SUPFAM" id="SSF81324">
    <property type="entry name" value="Voltage-gated potassium channels"/>
    <property type="match status" value="1"/>
</dbReference>
<evidence type="ECO:0000256" key="11">
    <source>
        <dbReference type="ARBA" id="ARBA00023303"/>
    </source>
</evidence>
<feature type="transmembrane region" description="Helical" evidence="15">
    <location>
        <begin position="160"/>
        <end position="178"/>
    </location>
</feature>
<evidence type="ECO:0000256" key="8">
    <source>
        <dbReference type="ARBA" id="ARBA00022989"/>
    </source>
</evidence>
<keyword evidence="10 15" id="KW-0472">Membrane</keyword>
<evidence type="ECO:0000259" key="17">
    <source>
        <dbReference type="Pfam" id="PF03520"/>
    </source>
</evidence>
<gene>
    <name evidence="19" type="primary">LOC100903861</name>
</gene>
<dbReference type="PRINTS" id="PR00169">
    <property type="entry name" value="KCHANNEL"/>
</dbReference>
<evidence type="ECO:0000256" key="1">
    <source>
        <dbReference type="ARBA" id="ARBA00004651"/>
    </source>
</evidence>
<feature type="compositionally biased region" description="Acidic residues" evidence="14">
    <location>
        <begin position="713"/>
        <end position="729"/>
    </location>
</feature>
<dbReference type="GO" id="GO:0008076">
    <property type="term" value="C:voltage-gated potassium channel complex"/>
    <property type="evidence" value="ECO:0007669"/>
    <property type="project" value="TreeGrafter"/>
</dbReference>
<comment type="subcellular location">
    <subcellularLocation>
        <location evidence="1">Cell membrane</location>
        <topology evidence="1">Multi-pass membrane protein</topology>
    </subcellularLocation>
</comment>
<evidence type="ECO:0000256" key="14">
    <source>
        <dbReference type="SAM" id="MobiDB-lite"/>
    </source>
</evidence>
<reference evidence="19" key="1">
    <citation type="submission" date="2025-08" db="UniProtKB">
        <authorList>
            <consortium name="RefSeq"/>
        </authorList>
    </citation>
    <scope>IDENTIFICATION</scope>
</reference>
<dbReference type="PANTHER" id="PTHR47735:SF9">
    <property type="entry name" value="POTASSIUM VOLTAGE-GATED CHANNEL SUBFAMILY KQT MEMBER 4-LIKE ISOFORM X1"/>
    <property type="match status" value="1"/>
</dbReference>
<accession>A0AAJ7SHB6</accession>
<feature type="compositionally biased region" description="Low complexity" evidence="14">
    <location>
        <begin position="737"/>
        <end position="747"/>
    </location>
</feature>
<feature type="transmembrane region" description="Helical" evidence="15">
    <location>
        <begin position="117"/>
        <end position="139"/>
    </location>
</feature>
<feature type="coiled-coil region" evidence="13">
    <location>
        <begin position="550"/>
        <end position="577"/>
    </location>
</feature>
<keyword evidence="8 15" id="KW-1133">Transmembrane helix</keyword>
<dbReference type="Pfam" id="PF03520">
    <property type="entry name" value="KCNQ_channel"/>
    <property type="match status" value="1"/>
</dbReference>
<evidence type="ECO:0000256" key="10">
    <source>
        <dbReference type="ARBA" id="ARBA00023136"/>
    </source>
</evidence>
<evidence type="ECO:0000256" key="13">
    <source>
        <dbReference type="SAM" id="Coils"/>
    </source>
</evidence>
<evidence type="ECO:0000256" key="7">
    <source>
        <dbReference type="ARBA" id="ARBA00022958"/>
    </source>
</evidence>
<evidence type="ECO:0000256" key="15">
    <source>
        <dbReference type="SAM" id="Phobius"/>
    </source>
</evidence>
<evidence type="ECO:0000259" key="16">
    <source>
        <dbReference type="Pfam" id="PF00520"/>
    </source>
</evidence>
<evidence type="ECO:0000313" key="19">
    <source>
        <dbReference type="RefSeq" id="XP_028968736.1"/>
    </source>
</evidence>
<feature type="compositionally biased region" description="Low complexity" evidence="14">
    <location>
        <begin position="674"/>
        <end position="685"/>
    </location>
</feature>
<feature type="transmembrane region" description="Helical" evidence="15">
    <location>
        <begin position="222"/>
        <end position="243"/>
    </location>
</feature>
<organism evidence="18 19">
    <name type="scientific">Galendromus occidentalis</name>
    <name type="common">western predatory mite</name>
    <dbReference type="NCBI Taxonomy" id="34638"/>
    <lineage>
        <taxon>Eukaryota</taxon>
        <taxon>Metazoa</taxon>
        <taxon>Ecdysozoa</taxon>
        <taxon>Arthropoda</taxon>
        <taxon>Chelicerata</taxon>
        <taxon>Arachnida</taxon>
        <taxon>Acari</taxon>
        <taxon>Parasitiformes</taxon>
        <taxon>Mesostigmata</taxon>
        <taxon>Gamasina</taxon>
        <taxon>Phytoseioidea</taxon>
        <taxon>Phytoseiidae</taxon>
        <taxon>Typhlodrominae</taxon>
        <taxon>Galendromus</taxon>
    </lineage>
</organism>
<dbReference type="AlphaFoldDB" id="A0AAJ7SHB6"/>
<evidence type="ECO:0000256" key="9">
    <source>
        <dbReference type="ARBA" id="ARBA00023065"/>
    </source>
</evidence>
<feature type="transmembrane region" description="Helical" evidence="15">
    <location>
        <begin position="85"/>
        <end position="105"/>
    </location>
</feature>
<dbReference type="PANTHER" id="PTHR47735">
    <property type="entry name" value="POTASSIUM VOLTAGE-GATED CHANNEL SUBFAMILY KQT MEMBER 4"/>
    <property type="match status" value="1"/>
</dbReference>
<dbReference type="CTD" id="36071"/>
<keyword evidence="5 15" id="KW-0812">Transmembrane</keyword>
<evidence type="ECO:0000313" key="18">
    <source>
        <dbReference type="Proteomes" id="UP000694867"/>
    </source>
</evidence>
<evidence type="ECO:0000256" key="12">
    <source>
        <dbReference type="ARBA" id="ARBA00034430"/>
    </source>
</evidence>
<feature type="compositionally biased region" description="Basic residues" evidence="14">
    <location>
        <begin position="402"/>
        <end position="412"/>
    </location>
</feature>
<evidence type="ECO:0000256" key="5">
    <source>
        <dbReference type="ARBA" id="ARBA00022692"/>
    </source>
</evidence>
<keyword evidence="3" id="KW-1003">Cell membrane</keyword>
<dbReference type="RefSeq" id="XP_028968736.1">
    <property type="nucleotide sequence ID" value="XM_029112903.1"/>
</dbReference>
<feature type="domain" description="Potassium channel voltage dependent KCNQ C-terminal" evidence="17">
    <location>
        <begin position="457"/>
        <end position="580"/>
    </location>
</feature>
<dbReference type="InterPro" id="IPR005821">
    <property type="entry name" value="Ion_trans_dom"/>
</dbReference>
<feature type="compositionally biased region" description="Polar residues" evidence="14">
    <location>
        <begin position="661"/>
        <end position="673"/>
    </location>
</feature>
<evidence type="ECO:0000256" key="3">
    <source>
        <dbReference type="ARBA" id="ARBA00022475"/>
    </source>
</evidence>
<keyword evidence="2" id="KW-0813">Transport</keyword>
<proteinExistence type="predicted"/>
<feature type="compositionally biased region" description="Pro residues" evidence="14">
    <location>
        <begin position="621"/>
        <end position="636"/>
    </location>
</feature>
<feature type="transmembrane region" description="Helical" evidence="15">
    <location>
        <begin position="255"/>
        <end position="271"/>
    </location>
</feature>
<sequence>MSSRWWSTASTEQHTQLAAQQLELGRIETTTVSPQNTPSLEEPNASRRICANQKHRPGVSYDARTRKRQLYLHNFLERPRGWRAILYHLCVFCMVFACLILSVFATIDTYEAKASYILLQMEIVMVVWFTIEFFCRLWSAGCRSRYQGWWGRLRFLRSPFCIIDIVVIVASIVVLALGTQKFAASALRGLRFFQILRMVRMDRRGGTWKLLGSVVYAHRQELITTLYIGFLGLIFSSFLVYLAEKEVNKTKFGNFADALWWGVITLCTVGYGDTVPVTWPGKLIASCCALMGISFFALPAGILGSGFALKVQQQQRQKHMIRRRVPAATLIQCLWRCYAADENSMSVATWKIHQVPLPSPPTYGSFTQSKTRRDRLDLPPKAGPNLTDRFKHNTSFVSRLSTIRRGRHHPQHGSHLPHSPLSRTGPHDTSGESCAPSRLPPTSYSHETDAISDSASKRNSDDEEAEETQPKLTVLTKQHKNAIRALRKIKYFVSRRKFKEALKPYDVKDVIEQYSAGHVDLLGRTKNIQARLDLILGKAGSKAKDVYDSKQSLASRIVKVERSVEDIESKLDQLLEMYMEDRRGPVQPVPPRMSRLLHGGPPPPPPPSIAPSIAPSQRSVTPPPMATSSPPPPPAAGGPGGASSSGGDGGGGGGPPPMAFDSSSVIPQSLLQTSDSPSSPQASPPTVEAKPVPAIRVATGDSSLESERTAIDDSFEEEMAIEGGDEADEAAALIKTPKSSSKSPKSSRSSKKRDSPNTVEPHSCNQGSTEQAANEQTEQKPSVVRVSVRETATLLRPTLHTFHI</sequence>
<evidence type="ECO:0000256" key="2">
    <source>
        <dbReference type="ARBA" id="ARBA00022448"/>
    </source>
</evidence>
<feature type="region of interest" description="Disordered" evidence="14">
    <location>
        <begin position="583"/>
        <end position="786"/>
    </location>
</feature>
<dbReference type="Gene3D" id="6.10.140.1910">
    <property type="match status" value="2"/>
</dbReference>
<evidence type="ECO:0000256" key="4">
    <source>
        <dbReference type="ARBA" id="ARBA00022538"/>
    </source>
</evidence>
<feature type="compositionally biased region" description="Pro residues" evidence="14">
    <location>
        <begin position="600"/>
        <end position="609"/>
    </location>
</feature>
<evidence type="ECO:0000256" key="6">
    <source>
        <dbReference type="ARBA" id="ARBA00022882"/>
    </source>
</evidence>
<keyword evidence="9" id="KW-0406">Ion transport</keyword>
<dbReference type="FunFam" id="1.20.120.350:FF:000017">
    <property type="entry name" value="potassium voltage-gated channel subfamily KQT member 1"/>
    <property type="match status" value="1"/>
</dbReference>
<keyword evidence="6" id="KW-0851">Voltage-gated channel</keyword>
<dbReference type="GeneID" id="100903861"/>
<dbReference type="KEGG" id="goe:100903861"/>
<keyword evidence="7" id="KW-0630">Potassium</keyword>
<protein>
    <submittedName>
        <fullName evidence="19">Potassium voltage-gated channel subfamily KQT member 1</fullName>
    </submittedName>
</protein>
<feature type="domain" description="Ion transport" evidence="16">
    <location>
        <begin position="87"/>
        <end position="314"/>
    </location>
</feature>
<dbReference type="PRINTS" id="PR01459">
    <property type="entry name" value="KCNQCHANNEL"/>
</dbReference>
<keyword evidence="11" id="KW-0407">Ion channel</keyword>
<feature type="region of interest" description="Disordered" evidence="14">
    <location>
        <begin position="361"/>
        <end position="473"/>
    </location>
</feature>
<dbReference type="Proteomes" id="UP000694867">
    <property type="component" value="Unplaced"/>
</dbReference>
<keyword evidence="13" id="KW-0175">Coiled coil</keyword>
<dbReference type="Pfam" id="PF00520">
    <property type="entry name" value="Ion_trans"/>
    <property type="match status" value="1"/>
</dbReference>
<feature type="transmembrane region" description="Helical" evidence="15">
    <location>
        <begin position="283"/>
        <end position="309"/>
    </location>
</feature>
<keyword evidence="4" id="KW-0633">Potassium transport</keyword>
<name>A0AAJ7SHB6_9ACAR</name>
<feature type="compositionally biased region" description="Polar residues" evidence="14">
    <location>
        <begin position="756"/>
        <end position="780"/>
    </location>
</feature>
<keyword evidence="18" id="KW-1185">Reference proteome</keyword>
<comment type="catalytic activity">
    <reaction evidence="12">
        <text>K(+)(in) = K(+)(out)</text>
        <dbReference type="Rhea" id="RHEA:29463"/>
        <dbReference type="ChEBI" id="CHEBI:29103"/>
    </reaction>
</comment>
<dbReference type="InterPro" id="IPR003937">
    <property type="entry name" value="K_chnl_volt-dep_KCNQ"/>
</dbReference>
<feature type="compositionally biased region" description="Gly residues" evidence="14">
    <location>
        <begin position="637"/>
        <end position="653"/>
    </location>
</feature>
<dbReference type="InterPro" id="IPR013821">
    <property type="entry name" value="K_chnl_volt-dep_KCNQ_C"/>
</dbReference>
<dbReference type="GO" id="GO:0005249">
    <property type="term" value="F:voltage-gated potassium channel activity"/>
    <property type="evidence" value="ECO:0007669"/>
    <property type="project" value="InterPro"/>
</dbReference>
<dbReference type="FunFam" id="1.10.287.70:FF:000016">
    <property type="entry name" value="Putative potassium voltage-gated channel subfamily KQT member 2"/>
    <property type="match status" value="1"/>
</dbReference>